<evidence type="ECO:0000256" key="1">
    <source>
        <dbReference type="SAM" id="MobiDB-lite"/>
    </source>
</evidence>
<dbReference type="GO" id="GO:0030466">
    <property type="term" value="P:silent mating-type cassette heterochromatin formation"/>
    <property type="evidence" value="ECO:0007669"/>
    <property type="project" value="TreeGrafter"/>
</dbReference>
<dbReference type="STRING" id="60172.A0A1V6QUA6"/>
<dbReference type="AlphaFoldDB" id="A0A1V6QUA6"/>
<evidence type="ECO:0000313" key="2">
    <source>
        <dbReference type="EMBL" id="OQD92532.1"/>
    </source>
</evidence>
<dbReference type="PANTHER" id="PTHR39147:SF1">
    <property type="entry name" value="PROTEIN SPT21"/>
    <property type="match status" value="1"/>
</dbReference>
<feature type="region of interest" description="Disordered" evidence="1">
    <location>
        <begin position="246"/>
        <end position="281"/>
    </location>
</feature>
<dbReference type="PANTHER" id="PTHR39147">
    <property type="entry name" value="PROTEIN SPT21"/>
    <property type="match status" value="1"/>
</dbReference>
<protein>
    <recommendedName>
        <fullName evidence="4">GATA-type domain-containing protein</fullName>
    </recommendedName>
</protein>
<evidence type="ECO:0000313" key="3">
    <source>
        <dbReference type="Proteomes" id="UP000191612"/>
    </source>
</evidence>
<dbReference type="GO" id="GO:0000183">
    <property type="term" value="P:rDNA heterochromatin formation"/>
    <property type="evidence" value="ECO:0007669"/>
    <property type="project" value="TreeGrafter"/>
</dbReference>
<dbReference type="EMBL" id="MDYO01000040">
    <property type="protein sequence ID" value="OQD92532.1"/>
    <property type="molecule type" value="Genomic_DNA"/>
</dbReference>
<gene>
    <name evidence="2" type="ORF">PENSOL_c040G02968</name>
</gene>
<name>A0A1V6QUA6_9EURO</name>
<keyword evidence="3" id="KW-1185">Reference proteome</keyword>
<dbReference type="GO" id="GO:0006357">
    <property type="term" value="P:regulation of transcription by RNA polymerase II"/>
    <property type="evidence" value="ECO:0007669"/>
    <property type="project" value="TreeGrafter"/>
</dbReference>
<sequence length="299" mass="31976">MPTSPPFIHGDFSNRPSPVLLPISLETSSDFVSGDLKDLSDEGTAAPLNYCGMAESCGINRDKHNVRTAVQASSLASAIGSGQGASRHPLPVSGTPKEQTSKKAQAPLPRPATSTGSRPSLSAGARVAPTPPALAILQSDVQILMSAIPASDPVVSIHHPVNLRFSPCTTGSTKRSKQVQARLDQAIREGQVPLYCENCGSIETPTWRRAWSKDVEGSEKVAEVMMRDSSRLFWLALEHNAQAVLPNAAPALPQKDDKRDDEQENHAITPHDDPGCLFKGPTVDFDLPPQARLLVDITS</sequence>
<proteinExistence type="predicted"/>
<comment type="caution">
    <text evidence="2">The sequence shown here is derived from an EMBL/GenBank/DDBJ whole genome shotgun (WGS) entry which is preliminary data.</text>
</comment>
<dbReference type="SUPFAM" id="SSF57716">
    <property type="entry name" value="Glucocorticoid receptor-like (DNA-binding domain)"/>
    <property type="match status" value="1"/>
</dbReference>
<evidence type="ECO:0008006" key="4">
    <source>
        <dbReference type="Google" id="ProtNLM"/>
    </source>
</evidence>
<dbReference type="Proteomes" id="UP000191612">
    <property type="component" value="Unassembled WGS sequence"/>
</dbReference>
<reference evidence="3" key="1">
    <citation type="journal article" date="2017" name="Nat. Microbiol.">
        <title>Global analysis of biosynthetic gene clusters reveals vast potential of secondary metabolite production in Penicillium species.</title>
        <authorList>
            <person name="Nielsen J.C."/>
            <person name="Grijseels S."/>
            <person name="Prigent S."/>
            <person name="Ji B."/>
            <person name="Dainat J."/>
            <person name="Nielsen K.F."/>
            <person name="Frisvad J.C."/>
            <person name="Workman M."/>
            <person name="Nielsen J."/>
        </authorList>
    </citation>
    <scope>NUCLEOTIDE SEQUENCE [LARGE SCALE GENOMIC DNA]</scope>
    <source>
        <strain evidence="3">IBT 29525</strain>
    </source>
</reference>
<dbReference type="InterPro" id="IPR042403">
    <property type="entry name" value="Spt21/Ams2"/>
</dbReference>
<feature type="compositionally biased region" description="Basic and acidic residues" evidence="1">
    <location>
        <begin position="254"/>
        <end position="274"/>
    </location>
</feature>
<organism evidence="2 3">
    <name type="scientific">Penicillium solitum</name>
    <dbReference type="NCBI Taxonomy" id="60172"/>
    <lineage>
        <taxon>Eukaryota</taxon>
        <taxon>Fungi</taxon>
        <taxon>Dikarya</taxon>
        <taxon>Ascomycota</taxon>
        <taxon>Pezizomycotina</taxon>
        <taxon>Eurotiomycetes</taxon>
        <taxon>Eurotiomycetidae</taxon>
        <taxon>Eurotiales</taxon>
        <taxon>Aspergillaceae</taxon>
        <taxon>Penicillium</taxon>
    </lineage>
</organism>
<accession>A0A1V6QUA6</accession>
<feature type="region of interest" description="Disordered" evidence="1">
    <location>
        <begin position="77"/>
        <end position="126"/>
    </location>
</feature>